<dbReference type="PANTHER" id="PTHR46832">
    <property type="entry name" value="5'-METHYLTHIOADENOSINE/S-ADENOSYLHOMOCYSTEINE NUCLEOSIDASE"/>
    <property type="match status" value="1"/>
</dbReference>
<sequence>MILVLPSPTIVRLTQRVISFAEDIVVDPAPLAVVLTAIPVEYKAVLEHLLDVREEVHSAGTIFTVGRSRHGPWRIVLARTGQGNSSAAVLTERAIASYEPDMALFVGVAGRLHTDLELGDVVVAKKIYAIHSGKENDAGFQPRPTGWHLDHGCLQRAEQIAGSGAWTRARIGDRRANAKAVVRAIASGEVVLDSVKSSLARLCETRYDDAAAIEMEGAGAAVASHLNDGLPMVVIRGISDYADSRKEETDRKGWQEQASRNAAAFAATLLTESVPTRRAASPGAVRALEADLLSGNVDEQIAAAKALGSGRYENAVAVLKRGFHEIFDPEVTVRIVEALGRLGTTAALDALRALSPRYPIERLVIESALEAWQEQFD</sequence>
<proteinExistence type="predicted"/>
<name>A0ABQ3M320_9PSEU</name>
<feature type="domain" description="Nucleoside phosphorylase" evidence="1">
    <location>
        <begin position="33"/>
        <end position="270"/>
    </location>
</feature>
<dbReference type="SUPFAM" id="SSF48371">
    <property type="entry name" value="ARM repeat"/>
    <property type="match status" value="1"/>
</dbReference>
<evidence type="ECO:0000313" key="2">
    <source>
        <dbReference type="EMBL" id="GHH32330.1"/>
    </source>
</evidence>
<dbReference type="InterPro" id="IPR000845">
    <property type="entry name" value="Nucleoside_phosphorylase_d"/>
</dbReference>
<dbReference type="InterPro" id="IPR011989">
    <property type="entry name" value="ARM-like"/>
</dbReference>
<dbReference type="PANTHER" id="PTHR46832:SF1">
    <property type="entry name" value="5'-METHYLTHIOADENOSINE_S-ADENOSYLHOMOCYSTEINE NUCLEOSIDASE"/>
    <property type="match status" value="1"/>
</dbReference>
<gene>
    <name evidence="2" type="ORF">GCM10017790_69280</name>
</gene>
<dbReference type="CDD" id="cd09008">
    <property type="entry name" value="MTAN"/>
    <property type="match status" value="1"/>
</dbReference>
<keyword evidence="3" id="KW-1185">Reference proteome</keyword>
<dbReference type="InterPro" id="IPR016024">
    <property type="entry name" value="ARM-type_fold"/>
</dbReference>
<dbReference type="Proteomes" id="UP000635387">
    <property type="component" value="Unassembled WGS sequence"/>
</dbReference>
<dbReference type="Gene3D" id="1.25.10.10">
    <property type="entry name" value="Leucine-rich Repeat Variant"/>
    <property type="match status" value="1"/>
</dbReference>
<dbReference type="Pfam" id="PF01048">
    <property type="entry name" value="PNP_UDP_1"/>
    <property type="match status" value="1"/>
</dbReference>
<protein>
    <recommendedName>
        <fullName evidence="1">Nucleoside phosphorylase domain-containing protein</fullName>
    </recommendedName>
</protein>
<evidence type="ECO:0000259" key="1">
    <source>
        <dbReference type="Pfam" id="PF01048"/>
    </source>
</evidence>
<dbReference type="Gene3D" id="3.40.50.1580">
    <property type="entry name" value="Nucleoside phosphorylase domain"/>
    <property type="match status" value="1"/>
</dbReference>
<comment type="caution">
    <text evidence="2">The sequence shown here is derived from an EMBL/GenBank/DDBJ whole genome shotgun (WGS) entry which is preliminary data.</text>
</comment>
<reference evidence="3" key="1">
    <citation type="journal article" date="2019" name="Int. J. Syst. Evol. Microbiol.">
        <title>The Global Catalogue of Microorganisms (GCM) 10K type strain sequencing project: providing services to taxonomists for standard genome sequencing and annotation.</title>
        <authorList>
            <consortium name="The Broad Institute Genomics Platform"/>
            <consortium name="The Broad Institute Genome Sequencing Center for Infectious Disease"/>
            <person name="Wu L."/>
            <person name="Ma J."/>
        </authorList>
    </citation>
    <scope>NUCLEOTIDE SEQUENCE [LARGE SCALE GENOMIC DNA]</scope>
    <source>
        <strain evidence="3">CGMCC 4.7683</strain>
    </source>
</reference>
<dbReference type="Pfam" id="PF13646">
    <property type="entry name" value="HEAT_2"/>
    <property type="match status" value="1"/>
</dbReference>
<accession>A0ABQ3M320</accession>
<evidence type="ECO:0000313" key="3">
    <source>
        <dbReference type="Proteomes" id="UP000635387"/>
    </source>
</evidence>
<dbReference type="InterPro" id="IPR035994">
    <property type="entry name" value="Nucleoside_phosphorylase_sf"/>
</dbReference>
<dbReference type="SUPFAM" id="SSF53167">
    <property type="entry name" value="Purine and uridine phosphorylases"/>
    <property type="match status" value="1"/>
</dbReference>
<dbReference type="EMBL" id="BNAY01000010">
    <property type="protein sequence ID" value="GHH32330.1"/>
    <property type="molecule type" value="Genomic_DNA"/>
</dbReference>
<organism evidence="2 3">
    <name type="scientific">Amycolatopsis oliviviridis</name>
    <dbReference type="NCBI Taxonomy" id="1471590"/>
    <lineage>
        <taxon>Bacteria</taxon>
        <taxon>Bacillati</taxon>
        <taxon>Actinomycetota</taxon>
        <taxon>Actinomycetes</taxon>
        <taxon>Pseudonocardiales</taxon>
        <taxon>Pseudonocardiaceae</taxon>
        <taxon>Amycolatopsis</taxon>
    </lineage>
</organism>